<dbReference type="EMBL" id="AP022588">
    <property type="protein sequence ID" value="BBY31673.1"/>
    <property type="molecule type" value="Genomic_DNA"/>
</dbReference>
<dbReference type="GO" id="GO:0008757">
    <property type="term" value="F:S-adenosylmethionine-dependent methyltransferase activity"/>
    <property type="evidence" value="ECO:0007669"/>
    <property type="project" value="InterPro"/>
</dbReference>
<reference evidence="1 2" key="1">
    <citation type="journal article" date="2019" name="Emerg. Microbes Infect.">
        <title>Comprehensive subspecies identification of 175 nontuberculous mycobacteria species based on 7547 genomic profiles.</title>
        <authorList>
            <person name="Matsumoto Y."/>
            <person name="Kinjo T."/>
            <person name="Motooka D."/>
            <person name="Nabeya D."/>
            <person name="Jung N."/>
            <person name="Uechi K."/>
            <person name="Horii T."/>
            <person name="Iida T."/>
            <person name="Fujita J."/>
            <person name="Nakamura S."/>
        </authorList>
    </citation>
    <scope>NUCLEOTIDE SEQUENCE [LARGE SCALE GENOMIC DNA]</scope>
    <source>
        <strain evidence="1 2">JCM 17899</strain>
    </source>
</reference>
<dbReference type="KEGG" id="msei:MSEDJ_57690"/>
<keyword evidence="1" id="KW-0808">Transferase</keyword>
<organism evidence="1 2">
    <name type="scientific">Mycolicibacterium sediminis</name>
    <dbReference type="NCBI Taxonomy" id="1286180"/>
    <lineage>
        <taxon>Bacteria</taxon>
        <taxon>Bacillati</taxon>
        <taxon>Actinomycetota</taxon>
        <taxon>Actinomycetes</taxon>
        <taxon>Mycobacteriales</taxon>
        <taxon>Mycobacteriaceae</taxon>
        <taxon>Mycolicibacterium</taxon>
    </lineage>
</organism>
<dbReference type="Gene3D" id="3.40.50.150">
    <property type="entry name" value="Vaccinia Virus protein VP39"/>
    <property type="match status" value="1"/>
</dbReference>
<protein>
    <submittedName>
        <fullName evidence="1">Methyltransferase</fullName>
    </submittedName>
</protein>
<gene>
    <name evidence="1" type="ORF">MSEDJ_57690</name>
</gene>
<dbReference type="InterPro" id="IPR029063">
    <property type="entry name" value="SAM-dependent_MTases_sf"/>
</dbReference>
<dbReference type="GO" id="GO:0032259">
    <property type="term" value="P:methylation"/>
    <property type="evidence" value="ECO:0007669"/>
    <property type="project" value="UniProtKB-KW"/>
</dbReference>
<dbReference type="GO" id="GO:0009312">
    <property type="term" value="P:oligosaccharide biosynthetic process"/>
    <property type="evidence" value="ECO:0007669"/>
    <property type="project" value="InterPro"/>
</dbReference>
<sequence length="207" mass="22680">MTARLPDQYFADVYAASPDPWRLAERWYEQRKYAITTAMLPRPRYRHAFEPGCSVGVLTELLAARCDAVTATDVAPAALDAARERLERAGLADGVEFAGRSLDDDWPTGVDLVVVSEVAYYLSAATFREVLDRECPRLGTGATLVAAHWRHPVADYPMTGDEVHELIADTADLHRLGRYRDDDVVIEVFVTGTAVSVATETGVPGAV</sequence>
<proteinExistence type="predicted"/>
<accession>A0A7I7QZ45</accession>
<evidence type="ECO:0000313" key="1">
    <source>
        <dbReference type="EMBL" id="BBY31673.1"/>
    </source>
</evidence>
<dbReference type="RefSeq" id="WP_163801121.1">
    <property type="nucleotide sequence ID" value="NZ_AP022588.1"/>
</dbReference>
<dbReference type="Proteomes" id="UP000467193">
    <property type="component" value="Chromosome"/>
</dbReference>
<evidence type="ECO:0000313" key="2">
    <source>
        <dbReference type="Proteomes" id="UP000467193"/>
    </source>
</evidence>
<name>A0A7I7QZ45_9MYCO</name>
<keyword evidence="2" id="KW-1185">Reference proteome</keyword>
<dbReference type="AlphaFoldDB" id="A0A7I7QZ45"/>
<dbReference type="SUPFAM" id="SSF53335">
    <property type="entry name" value="S-adenosyl-L-methionine-dependent methyltransferases"/>
    <property type="match status" value="1"/>
</dbReference>
<keyword evidence="1" id="KW-0489">Methyltransferase</keyword>
<dbReference type="InterPro" id="IPR008715">
    <property type="entry name" value="SAM-MeTfrase_NodS-like"/>
</dbReference>
<dbReference type="Pfam" id="PF05401">
    <property type="entry name" value="NodS"/>
    <property type="match status" value="1"/>
</dbReference>